<evidence type="ECO:0000256" key="1">
    <source>
        <dbReference type="SAM" id="SignalP"/>
    </source>
</evidence>
<gene>
    <name evidence="3" type="ORF">KI809_10915</name>
</gene>
<reference evidence="3 4" key="1">
    <citation type="submission" date="2021-05" db="EMBL/GenBank/DDBJ databases">
        <title>The draft genome of Geobacter pelophilus DSM 12255.</title>
        <authorList>
            <person name="Xu Z."/>
            <person name="Masuda Y."/>
            <person name="Itoh H."/>
            <person name="Senoo K."/>
        </authorList>
    </citation>
    <scope>NUCLEOTIDE SEQUENCE [LARGE SCALE GENOMIC DNA]</scope>
    <source>
        <strain evidence="3 4">DSM 12255</strain>
    </source>
</reference>
<organism evidence="3 4">
    <name type="scientific">Geoanaerobacter pelophilus</name>
    <dbReference type="NCBI Taxonomy" id="60036"/>
    <lineage>
        <taxon>Bacteria</taxon>
        <taxon>Pseudomonadati</taxon>
        <taxon>Thermodesulfobacteriota</taxon>
        <taxon>Desulfuromonadia</taxon>
        <taxon>Geobacterales</taxon>
        <taxon>Geobacteraceae</taxon>
        <taxon>Geoanaerobacter</taxon>
    </lineage>
</organism>
<feature type="domain" description="Lcl C-terminal" evidence="2">
    <location>
        <begin position="83"/>
        <end position="234"/>
    </location>
</feature>
<dbReference type="PANTHER" id="PTHR35812:SF1">
    <property type="entry name" value="LIPOPROTEIN"/>
    <property type="match status" value="1"/>
</dbReference>
<comment type="caution">
    <text evidence="3">The sequence shown here is derived from an EMBL/GenBank/DDBJ whole genome shotgun (WGS) entry which is preliminary data.</text>
</comment>
<dbReference type="Pfam" id="PF07603">
    <property type="entry name" value="Lcl_C"/>
    <property type="match status" value="1"/>
</dbReference>
<accession>A0AAW4LC99</accession>
<dbReference type="EMBL" id="JAHCVJ010000004">
    <property type="protein sequence ID" value="MBT0664811.1"/>
    <property type="molecule type" value="Genomic_DNA"/>
</dbReference>
<dbReference type="Proteomes" id="UP000811899">
    <property type="component" value="Unassembled WGS sequence"/>
</dbReference>
<dbReference type="PANTHER" id="PTHR35812">
    <property type="entry name" value="LIPOPROTEIN"/>
    <property type="match status" value="1"/>
</dbReference>
<proteinExistence type="predicted"/>
<feature type="chain" id="PRO_5043958013" evidence="1">
    <location>
        <begin position="21"/>
        <end position="237"/>
    </location>
</feature>
<feature type="signal peptide" evidence="1">
    <location>
        <begin position="1"/>
        <end position="20"/>
    </location>
</feature>
<protein>
    <submittedName>
        <fullName evidence="3">DUF1566 domain-containing protein</fullName>
    </submittedName>
</protein>
<evidence type="ECO:0000259" key="2">
    <source>
        <dbReference type="Pfam" id="PF07603"/>
    </source>
</evidence>
<evidence type="ECO:0000313" key="4">
    <source>
        <dbReference type="Proteomes" id="UP000811899"/>
    </source>
</evidence>
<dbReference type="InterPro" id="IPR011460">
    <property type="entry name" value="Lcl_C"/>
</dbReference>
<dbReference type="AlphaFoldDB" id="A0AAW4LC99"/>
<keyword evidence="1" id="KW-0732">Signal</keyword>
<name>A0AAW4LC99_9BACT</name>
<sequence>MNPVFMFVLLLLVTSAPVDAAGGNGIPLNSTGVNAWGGRTSNKLSIPQSAYPRQDADFPKKFSFTKLDDRGRKLPDNAASWHCVQDNVTGLVWEGKTSDNGLHDISHTYTWYNSDDGCNGGRDGMSGEPDDAICNGVTGGCDTEKFVRAVNAAGWCGFRDWRMPSIEELGSIVDYGRSMPAIDPGFFPNMPQPAGFWTATSFAPEPSFAWIVVFDEGGITHCVKSWAYHVRLVRGGR</sequence>
<keyword evidence="4" id="KW-1185">Reference proteome</keyword>
<evidence type="ECO:0000313" key="3">
    <source>
        <dbReference type="EMBL" id="MBT0664811.1"/>
    </source>
</evidence>